<dbReference type="OrthoDB" id="192253at2759"/>
<evidence type="ECO:0000313" key="8">
    <source>
        <dbReference type="RefSeq" id="XP_030638393.1"/>
    </source>
</evidence>
<feature type="chain" id="PRO_5027047994" evidence="5">
    <location>
        <begin position="24"/>
        <end position="593"/>
    </location>
</feature>
<dbReference type="GeneID" id="115818999"/>
<feature type="domain" description="EGF-like" evidence="6">
    <location>
        <begin position="407"/>
        <end position="442"/>
    </location>
</feature>
<feature type="region of interest" description="Disordered" evidence="3">
    <location>
        <begin position="542"/>
        <end position="593"/>
    </location>
</feature>
<evidence type="ECO:0000256" key="5">
    <source>
        <dbReference type="SAM" id="SignalP"/>
    </source>
</evidence>
<keyword evidence="4" id="KW-0472">Membrane</keyword>
<keyword evidence="5" id="KW-0732">Signal</keyword>
<proteinExistence type="predicted"/>
<name>A0A6J2W2E1_CHACN</name>
<dbReference type="GO" id="GO:0033299">
    <property type="term" value="P:secretion of lysosomal enzymes"/>
    <property type="evidence" value="ECO:0007669"/>
    <property type="project" value="TreeGrafter"/>
</dbReference>
<evidence type="ECO:0000313" key="7">
    <source>
        <dbReference type="Proteomes" id="UP000504632"/>
    </source>
</evidence>
<keyword evidence="4" id="KW-1133">Transmembrane helix</keyword>
<organism evidence="7 8">
    <name type="scientific">Chanos chanos</name>
    <name type="common">Milkfish</name>
    <name type="synonym">Mugil chanos</name>
    <dbReference type="NCBI Taxonomy" id="29144"/>
    <lineage>
        <taxon>Eukaryota</taxon>
        <taxon>Metazoa</taxon>
        <taxon>Chordata</taxon>
        <taxon>Craniata</taxon>
        <taxon>Vertebrata</taxon>
        <taxon>Euteleostomi</taxon>
        <taxon>Actinopterygii</taxon>
        <taxon>Neopterygii</taxon>
        <taxon>Teleostei</taxon>
        <taxon>Ostariophysi</taxon>
        <taxon>Gonorynchiformes</taxon>
        <taxon>Chanidae</taxon>
        <taxon>Chanos</taxon>
    </lineage>
</organism>
<feature type="signal peptide" evidence="5">
    <location>
        <begin position="1"/>
        <end position="23"/>
    </location>
</feature>
<dbReference type="InParanoid" id="A0A6J2W2E1"/>
<dbReference type="FunFam" id="2.10.25.10:FF:000001">
    <property type="entry name" value="Tenascin C"/>
    <property type="match status" value="1"/>
</dbReference>
<feature type="transmembrane region" description="Helical" evidence="4">
    <location>
        <begin position="518"/>
        <end position="538"/>
    </location>
</feature>
<keyword evidence="2" id="KW-1015">Disulfide bond</keyword>
<dbReference type="PANTHER" id="PTHR40446:SF2">
    <property type="entry name" value="N-ACETYLGLUCOSAMINE-1-PHOSPHODIESTER ALPHA-N-ACETYLGLUCOSAMINIDASE"/>
    <property type="match status" value="1"/>
</dbReference>
<dbReference type="RefSeq" id="XP_030638393.1">
    <property type="nucleotide sequence ID" value="XM_030782533.1"/>
</dbReference>
<dbReference type="InterPro" id="IPR018711">
    <property type="entry name" value="NAGPA"/>
</dbReference>
<accession>A0A6J2W2E1</accession>
<evidence type="ECO:0000259" key="6">
    <source>
        <dbReference type="PROSITE" id="PS50026"/>
    </source>
</evidence>
<dbReference type="InterPro" id="IPR002049">
    <property type="entry name" value="LE_dom"/>
</dbReference>
<dbReference type="AlphaFoldDB" id="A0A6J2W2E1"/>
<dbReference type="InterPro" id="IPR000742">
    <property type="entry name" value="EGF"/>
</dbReference>
<keyword evidence="2" id="KW-0245">EGF-like domain</keyword>
<dbReference type="Gene3D" id="2.170.300.10">
    <property type="entry name" value="Tie2 ligand-binding domain superfamily"/>
    <property type="match status" value="1"/>
</dbReference>
<dbReference type="Gene3D" id="2.10.25.10">
    <property type="entry name" value="Laminin"/>
    <property type="match status" value="1"/>
</dbReference>
<keyword evidence="7" id="KW-1185">Reference proteome</keyword>
<dbReference type="Pfam" id="PF09992">
    <property type="entry name" value="NAGPA"/>
    <property type="match status" value="1"/>
</dbReference>
<dbReference type="PANTHER" id="PTHR40446">
    <property type="entry name" value="N-ACETYLGLUCOSAMINE-1-PHOSPHODIESTER ALPHA-N-ACETYLGLUCOSAMINIDASE"/>
    <property type="match status" value="1"/>
</dbReference>
<dbReference type="Proteomes" id="UP000504632">
    <property type="component" value="Chromosome 8"/>
</dbReference>
<dbReference type="CDD" id="cd00055">
    <property type="entry name" value="EGF_Lam"/>
    <property type="match status" value="1"/>
</dbReference>
<evidence type="ECO:0000256" key="4">
    <source>
        <dbReference type="SAM" id="Phobius"/>
    </source>
</evidence>
<evidence type="ECO:0000256" key="1">
    <source>
        <dbReference type="ARBA" id="ARBA00023180"/>
    </source>
</evidence>
<gene>
    <name evidence="8" type="primary">nagpa</name>
</gene>
<evidence type="ECO:0000256" key="2">
    <source>
        <dbReference type="PROSITE-ProRule" id="PRU00076"/>
    </source>
</evidence>
<reference evidence="8" key="1">
    <citation type="submission" date="2025-08" db="UniProtKB">
        <authorList>
            <consortium name="RefSeq"/>
        </authorList>
    </citation>
    <scope>IDENTIFICATION</scope>
</reference>
<dbReference type="Pfam" id="PF23106">
    <property type="entry name" value="EGF_Teneurin"/>
    <property type="match status" value="2"/>
</dbReference>
<dbReference type="SUPFAM" id="SSF57196">
    <property type="entry name" value="EGF/Laminin"/>
    <property type="match status" value="1"/>
</dbReference>
<protein>
    <submittedName>
        <fullName evidence="8">N-acetylglucosamine-1-phosphodiester alpha-N-acetylglucosaminidase</fullName>
    </submittedName>
</protein>
<evidence type="ECO:0000256" key="3">
    <source>
        <dbReference type="SAM" id="MobiDB-lite"/>
    </source>
</evidence>
<dbReference type="PROSITE" id="PS01186">
    <property type="entry name" value="EGF_2"/>
    <property type="match status" value="1"/>
</dbReference>
<keyword evidence="1" id="KW-0325">Glycoprotein</keyword>
<sequence>MARFSQSIRLISLLLIRIGVCLSGSKYTRNSLDDDLLLPYAVSHGPSHSHRHVRDCQPVVHGNVTHETWPANDHTGSPVAESKIFVSDMLQGDRKHRWATGHITVVHNPLRTLSILEPGGPGGCDRAYRELVENTAKIKKCLFAQNAGYFNTHSGECLGNVISDGKLVKDSHGIQNAQFGIRRDGTLVFGYLSEEDVLDQVNPFVQLVSGVVWLLRAGKVYINESMAAECDKTEETGSFQRFVDVVSARTAIGHDAEGNLILFHIDGKTDQRGMNLWEVANFLKDEGVVNAINLDGGGSATYVVNGALANYPSDECVPRQMWRCPRPVSTVVCVHEPACEPEDCSGHGTCVDGQCVCQDGWSGTACDRLTCQSPACGGHGLCTQYGCACDAGWTGSNCSQVCAAGFYGDGCNQTCTCANGGSCDPVHGSCTCLPGFHGNFCELECPLGFYGLNCLQQCDCEDMCPCDSVTGSCNITFSAERNNTLHRAGHCLAKQMWREWKQEEIAQKQKSYLREQTWLIISAVLATLLLASVSGNLIQKYSKSGAHPSHKDYSYVPLGDMTRSTGRGRGQGGRTQPVKPVFQQDESDSQDSS</sequence>
<comment type="caution">
    <text evidence="2">Lacks conserved residue(s) required for the propagation of feature annotation.</text>
</comment>
<feature type="disulfide bond" evidence="2">
    <location>
        <begin position="432"/>
        <end position="441"/>
    </location>
</feature>
<dbReference type="PROSITE" id="PS50026">
    <property type="entry name" value="EGF_3"/>
    <property type="match status" value="1"/>
</dbReference>
<dbReference type="PROSITE" id="PS00022">
    <property type="entry name" value="EGF_1"/>
    <property type="match status" value="2"/>
</dbReference>
<dbReference type="SMART" id="SM00181">
    <property type="entry name" value="EGF"/>
    <property type="match status" value="3"/>
</dbReference>
<keyword evidence="4" id="KW-0812">Transmembrane</keyword>
<dbReference type="CTD" id="51172"/>